<proteinExistence type="predicted"/>
<evidence type="ECO:0000313" key="3">
    <source>
        <dbReference type="EMBL" id="WXB77860.1"/>
    </source>
</evidence>
<feature type="region of interest" description="Disordered" evidence="1">
    <location>
        <begin position="1"/>
        <end position="30"/>
    </location>
</feature>
<feature type="transmembrane region" description="Helical" evidence="2">
    <location>
        <begin position="77"/>
        <end position="98"/>
    </location>
</feature>
<dbReference type="RefSeq" id="WP_338752133.1">
    <property type="nucleotide sequence ID" value="NZ_CP144913.1"/>
</dbReference>
<feature type="compositionally biased region" description="Polar residues" evidence="1">
    <location>
        <begin position="1"/>
        <end position="16"/>
    </location>
</feature>
<evidence type="ECO:0000256" key="2">
    <source>
        <dbReference type="SAM" id="Phobius"/>
    </source>
</evidence>
<organism evidence="3 4">
    <name type="scientific">Janibacter alittae</name>
    <dbReference type="NCBI Taxonomy" id="3115209"/>
    <lineage>
        <taxon>Bacteria</taxon>
        <taxon>Bacillati</taxon>
        <taxon>Actinomycetota</taxon>
        <taxon>Actinomycetes</taxon>
        <taxon>Micrococcales</taxon>
        <taxon>Intrasporangiaceae</taxon>
        <taxon>Janibacter</taxon>
    </lineage>
</organism>
<gene>
    <name evidence="3" type="ORF">V1351_07230</name>
</gene>
<name>A0ABZ2ML91_9MICO</name>
<accession>A0ABZ2ML91</accession>
<evidence type="ECO:0000256" key="1">
    <source>
        <dbReference type="SAM" id="MobiDB-lite"/>
    </source>
</evidence>
<keyword evidence="2" id="KW-1133">Transmembrane helix</keyword>
<keyword evidence="4" id="KW-1185">Reference proteome</keyword>
<feature type="transmembrane region" description="Helical" evidence="2">
    <location>
        <begin position="151"/>
        <end position="176"/>
    </location>
</feature>
<sequence>MSPTESTMTAESSTPQKPAPGRTADGQRKPYRVVRDEQHAIVRQELLDRFGTDGRIDAHEDPIRWRRAIRTNPMTATVYRVLVAVLGLALIVAGLPLVPLVGPGWAIIFIGLFLWSTEFRWARRVTQFVKAEVKAFEQYTRALPWRAKLPLLCVSAIFGWLCFWLVLILIGVPTWLPDQAENLLLWVPGLSNEPLIPW</sequence>
<dbReference type="InterPro" id="IPR019099">
    <property type="entry name" value="Uncharacterised_PGPGW_TM"/>
</dbReference>
<evidence type="ECO:0000313" key="4">
    <source>
        <dbReference type="Proteomes" id="UP001382727"/>
    </source>
</evidence>
<keyword evidence="2" id="KW-0472">Membrane</keyword>
<dbReference type="Pfam" id="PF09656">
    <property type="entry name" value="PGPGW"/>
    <property type="match status" value="1"/>
</dbReference>
<keyword evidence="2" id="KW-0812">Transmembrane</keyword>
<dbReference type="Proteomes" id="UP001382727">
    <property type="component" value="Chromosome"/>
</dbReference>
<reference evidence="3 4" key="1">
    <citation type="submission" date="2024-02" db="EMBL/GenBank/DDBJ databases">
        <title>Janibacter sp. nov., isolated from gut of marine sandworm.</title>
        <authorList>
            <person name="Kim B."/>
            <person name="Jun M.O."/>
            <person name="Shin N.-R."/>
        </authorList>
    </citation>
    <scope>NUCLEOTIDE SEQUENCE [LARGE SCALE GENOMIC DNA]</scope>
    <source>
        <strain evidence="3 4">A1S7</strain>
    </source>
</reference>
<protein>
    <submittedName>
        <fullName evidence="3">PGPGW domain-containing protein</fullName>
    </submittedName>
</protein>
<feature type="transmembrane region" description="Helical" evidence="2">
    <location>
        <begin position="104"/>
        <end position="122"/>
    </location>
</feature>
<dbReference type="EMBL" id="CP144913">
    <property type="protein sequence ID" value="WXB77860.1"/>
    <property type="molecule type" value="Genomic_DNA"/>
</dbReference>